<gene>
    <name evidence="3" type="ORF">DOZ80_25540</name>
</gene>
<evidence type="ECO:0000256" key="1">
    <source>
        <dbReference type="ARBA" id="ARBA00005953"/>
    </source>
</evidence>
<evidence type="ECO:0000313" key="4">
    <source>
        <dbReference type="Proteomes" id="UP000249493"/>
    </source>
</evidence>
<dbReference type="SUPFAM" id="SSF54637">
    <property type="entry name" value="Thioesterase/thiol ester dehydrase-isomerase"/>
    <property type="match status" value="1"/>
</dbReference>
<dbReference type="InterPro" id="IPR029069">
    <property type="entry name" value="HotDog_dom_sf"/>
</dbReference>
<dbReference type="Pfam" id="PF13279">
    <property type="entry name" value="4HBT_2"/>
    <property type="match status" value="1"/>
</dbReference>
<dbReference type="PANTHER" id="PTHR31793:SF27">
    <property type="entry name" value="NOVEL THIOESTERASE SUPERFAMILY DOMAIN AND SAPOSIN A-TYPE DOMAIN CONTAINING PROTEIN (0610012H03RIK)"/>
    <property type="match status" value="1"/>
</dbReference>
<dbReference type="GO" id="GO:0047617">
    <property type="term" value="F:fatty acyl-CoA hydrolase activity"/>
    <property type="evidence" value="ECO:0007669"/>
    <property type="project" value="TreeGrafter"/>
</dbReference>
<dbReference type="Proteomes" id="UP000249493">
    <property type="component" value="Unassembled WGS sequence"/>
</dbReference>
<dbReference type="PANTHER" id="PTHR31793">
    <property type="entry name" value="4-HYDROXYBENZOYL-COA THIOESTERASE FAMILY MEMBER"/>
    <property type="match status" value="1"/>
</dbReference>
<comment type="similarity">
    <text evidence="1">Belongs to the 4-hydroxybenzoyl-CoA thioesterase family.</text>
</comment>
<dbReference type="InterPro" id="IPR050563">
    <property type="entry name" value="4-hydroxybenzoyl-CoA_TE"/>
</dbReference>
<keyword evidence="2" id="KW-0378">Hydrolase</keyword>
<comment type="caution">
    <text evidence="3">The sequence shown here is derived from an EMBL/GenBank/DDBJ whole genome shotgun (WGS) entry which is preliminary data.</text>
</comment>
<evidence type="ECO:0000256" key="2">
    <source>
        <dbReference type="ARBA" id="ARBA00022801"/>
    </source>
</evidence>
<organism evidence="3 4">
    <name type="scientific">Pseudomonas fluorescens</name>
    <dbReference type="NCBI Taxonomy" id="294"/>
    <lineage>
        <taxon>Bacteria</taxon>
        <taxon>Pseudomonadati</taxon>
        <taxon>Pseudomonadota</taxon>
        <taxon>Gammaproteobacteria</taxon>
        <taxon>Pseudomonadales</taxon>
        <taxon>Pseudomonadaceae</taxon>
        <taxon>Pseudomonas</taxon>
    </lineage>
</organism>
<accession>A0A327MSL9</accession>
<reference evidence="3 4" key="1">
    <citation type="submission" date="2018-06" db="EMBL/GenBank/DDBJ databases">
        <authorList>
            <person name="Zhirakovskaya E."/>
        </authorList>
    </citation>
    <scope>NUCLEOTIDE SEQUENCE [LARGE SCALE GENOMIC DNA]</scope>
    <source>
        <strain evidence="3 4">LY3</strain>
    </source>
</reference>
<dbReference type="Gene3D" id="3.10.129.10">
    <property type="entry name" value="Hotdog Thioesterase"/>
    <property type="match status" value="1"/>
</dbReference>
<evidence type="ECO:0000313" key="3">
    <source>
        <dbReference type="EMBL" id="RAI64874.1"/>
    </source>
</evidence>
<name>A0A327MSL9_PSEFL</name>
<dbReference type="CDD" id="cd00586">
    <property type="entry name" value="4HBT"/>
    <property type="match status" value="1"/>
</dbReference>
<dbReference type="EMBL" id="QLIN01000014">
    <property type="protein sequence ID" value="RAI64874.1"/>
    <property type="molecule type" value="Genomic_DNA"/>
</dbReference>
<dbReference type="AlphaFoldDB" id="A0A327MSL9"/>
<sequence length="131" mass="14489">MDNDAYAHVNNVTYYSYFDTAVNQFLISGGVLDIHESNEIALVVESGCSYYRSISFPDVLEVGLRVAKIGKSSVRYEIGIFLKDSDSVCASGHFVHVYVQRLGRTATSIPPSTRALLERIVVPRELEGLSL</sequence>
<proteinExistence type="inferred from homology"/>
<protein>
    <submittedName>
        <fullName evidence="3">Acyl-CoA thioesterase</fullName>
    </submittedName>
</protein>